<evidence type="ECO:0000256" key="2">
    <source>
        <dbReference type="ARBA" id="ARBA00023125"/>
    </source>
</evidence>
<evidence type="ECO:0000256" key="3">
    <source>
        <dbReference type="ARBA" id="ARBA00023163"/>
    </source>
</evidence>
<evidence type="ECO:0000313" key="6">
    <source>
        <dbReference type="EMBL" id="GAA3851969.1"/>
    </source>
</evidence>
<comment type="caution">
    <text evidence="6">The sequence shown here is derived from an EMBL/GenBank/DDBJ whole genome shotgun (WGS) entry which is preliminary data.</text>
</comment>
<evidence type="ECO:0000256" key="1">
    <source>
        <dbReference type="ARBA" id="ARBA00023015"/>
    </source>
</evidence>
<keyword evidence="1" id="KW-0805">Transcription regulation</keyword>
<dbReference type="InterPro" id="IPR036271">
    <property type="entry name" value="Tet_transcr_reg_TetR-rel_C_sf"/>
</dbReference>
<feature type="domain" description="HTH tetR-type" evidence="5">
    <location>
        <begin position="20"/>
        <end position="80"/>
    </location>
</feature>
<evidence type="ECO:0000313" key="7">
    <source>
        <dbReference type="Proteomes" id="UP001501009"/>
    </source>
</evidence>
<dbReference type="EMBL" id="BAABDE010000052">
    <property type="protein sequence ID" value="GAA3851969.1"/>
    <property type="molecule type" value="Genomic_DNA"/>
</dbReference>
<name>A0ABP7JR18_9ACTN</name>
<dbReference type="Pfam" id="PF00440">
    <property type="entry name" value="TetR_N"/>
    <property type="match status" value="1"/>
</dbReference>
<gene>
    <name evidence="6" type="ORF">GCM10022403_099220</name>
</gene>
<feature type="DNA-binding region" description="H-T-H motif" evidence="4">
    <location>
        <begin position="43"/>
        <end position="62"/>
    </location>
</feature>
<dbReference type="SUPFAM" id="SSF48498">
    <property type="entry name" value="Tetracyclin repressor-like, C-terminal domain"/>
    <property type="match status" value="1"/>
</dbReference>
<dbReference type="InterPro" id="IPR001647">
    <property type="entry name" value="HTH_TetR"/>
</dbReference>
<protein>
    <submittedName>
        <fullName evidence="6">TetR/AcrR family transcriptional regulator</fullName>
    </submittedName>
</protein>
<dbReference type="PANTHER" id="PTHR47506:SF1">
    <property type="entry name" value="HTH-TYPE TRANSCRIPTIONAL REGULATOR YJDC"/>
    <property type="match status" value="1"/>
</dbReference>
<sequence length="201" mass="22281">MGHCCYALSEMTDSHQRDRAGKRERLVASAGELLHRQGVSATTLAQVAEAADVPPGNVYYYFKTKDALVRAVVDARIDEVRTMLGSFDAQPDPGTRLKALTRQWVEMRDLVARHGCPLGTLCSELSGRDDGLDREAAKMMSLILDWAEDQFRQMGTPDPRDLAVNLFAGVQGGALLANTFRDPDLMTSHVRHLEHWIDSLS</sequence>
<reference evidence="7" key="1">
    <citation type="journal article" date="2019" name="Int. J. Syst. Evol. Microbiol.">
        <title>The Global Catalogue of Microorganisms (GCM) 10K type strain sequencing project: providing services to taxonomists for standard genome sequencing and annotation.</title>
        <authorList>
            <consortium name="The Broad Institute Genomics Platform"/>
            <consortium name="The Broad Institute Genome Sequencing Center for Infectious Disease"/>
            <person name="Wu L."/>
            <person name="Ma J."/>
        </authorList>
    </citation>
    <scope>NUCLEOTIDE SEQUENCE [LARGE SCALE GENOMIC DNA]</scope>
    <source>
        <strain evidence="7">JCM 17138</strain>
    </source>
</reference>
<evidence type="ECO:0000256" key="4">
    <source>
        <dbReference type="PROSITE-ProRule" id="PRU00335"/>
    </source>
</evidence>
<evidence type="ECO:0000259" key="5">
    <source>
        <dbReference type="PROSITE" id="PS50977"/>
    </source>
</evidence>
<dbReference type="PRINTS" id="PR00455">
    <property type="entry name" value="HTHTETR"/>
</dbReference>
<dbReference type="PROSITE" id="PS50977">
    <property type="entry name" value="HTH_TETR_2"/>
    <property type="match status" value="1"/>
</dbReference>
<dbReference type="Gene3D" id="1.10.357.10">
    <property type="entry name" value="Tetracycline Repressor, domain 2"/>
    <property type="match status" value="1"/>
</dbReference>
<keyword evidence="2 4" id="KW-0238">DNA-binding</keyword>
<accession>A0ABP7JR18</accession>
<dbReference type="PANTHER" id="PTHR47506">
    <property type="entry name" value="TRANSCRIPTIONAL REGULATORY PROTEIN"/>
    <property type="match status" value="1"/>
</dbReference>
<organism evidence="6 7">
    <name type="scientific">Streptomyces coacervatus</name>
    <dbReference type="NCBI Taxonomy" id="647381"/>
    <lineage>
        <taxon>Bacteria</taxon>
        <taxon>Bacillati</taxon>
        <taxon>Actinomycetota</taxon>
        <taxon>Actinomycetes</taxon>
        <taxon>Kitasatosporales</taxon>
        <taxon>Streptomycetaceae</taxon>
        <taxon>Streptomyces</taxon>
    </lineage>
</organism>
<keyword evidence="3" id="KW-0804">Transcription</keyword>
<dbReference type="Proteomes" id="UP001501009">
    <property type="component" value="Unassembled WGS sequence"/>
</dbReference>
<dbReference type="SUPFAM" id="SSF46689">
    <property type="entry name" value="Homeodomain-like"/>
    <property type="match status" value="1"/>
</dbReference>
<proteinExistence type="predicted"/>
<dbReference type="InterPro" id="IPR009057">
    <property type="entry name" value="Homeodomain-like_sf"/>
</dbReference>
<keyword evidence="7" id="KW-1185">Reference proteome</keyword>